<sequence>NDEYVETVNVVGVYGEYYMMENKAVRGDTRKKAVYGCPACGFMFMRMNYYGSR</sequence>
<name>X0SPG2_9ZZZZ</name>
<dbReference type="EMBL" id="BARS01004753">
    <property type="protein sequence ID" value="GAF82963.1"/>
    <property type="molecule type" value="Genomic_DNA"/>
</dbReference>
<gene>
    <name evidence="1" type="ORF">S01H1_09292</name>
</gene>
<accession>X0SPG2</accession>
<reference evidence="1" key="1">
    <citation type="journal article" date="2014" name="Front. Microbiol.">
        <title>High frequency of phylogenetically diverse reductive dehalogenase-homologous genes in deep subseafloor sedimentary metagenomes.</title>
        <authorList>
            <person name="Kawai M."/>
            <person name="Futagami T."/>
            <person name="Toyoda A."/>
            <person name="Takaki Y."/>
            <person name="Nishi S."/>
            <person name="Hori S."/>
            <person name="Arai W."/>
            <person name="Tsubouchi T."/>
            <person name="Morono Y."/>
            <person name="Uchiyama I."/>
            <person name="Ito T."/>
            <person name="Fujiyama A."/>
            <person name="Inagaki F."/>
            <person name="Takami H."/>
        </authorList>
    </citation>
    <scope>NUCLEOTIDE SEQUENCE</scope>
    <source>
        <strain evidence="1">Expedition CK06-06</strain>
    </source>
</reference>
<protein>
    <submittedName>
        <fullName evidence="1">Uncharacterized protein</fullName>
    </submittedName>
</protein>
<comment type="caution">
    <text evidence="1">The sequence shown here is derived from an EMBL/GenBank/DDBJ whole genome shotgun (WGS) entry which is preliminary data.</text>
</comment>
<evidence type="ECO:0000313" key="1">
    <source>
        <dbReference type="EMBL" id="GAF82963.1"/>
    </source>
</evidence>
<organism evidence="1">
    <name type="scientific">marine sediment metagenome</name>
    <dbReference type="NCBI Taxonomy" id="412755"/>
    <lineage>
        <taxon>unclassified sequences</taxon>
        <taxon>metagenomes</taxon>
        <taxon>ecological metagenomes</taxon>
    </lineage>
</organism>
<proteinExistence type="predicted"/>
<feature type="non-terminal residue" evidence="1">
    <location>
        <position position="1"/>
    </location>
</feature>
<dbReference type="AlphaFoldDB" id="X0SPG2"/>